<dbReference type="AlphaFoldDB" id="A0A4Q2DKB7"/>
<keyword evidence="2" id="KW-1185">Reference proteome</keyword>
<evidence type="ECO:0000313" key="2">
    <source>
        <dbReference type="Proteomes" id="UP000290288"/>
    </source>
</evidence>
<gene>
    <name evidence="1" type="ORF">EST38_g5515</name>
</gene>
<evidence type="ECO:0000313" key="1">
    <source>
        <dbReference type="EMBL" id="RXW20329.1"/>
    </source>
</evidence>
<organism evidence="1 2">
    <name type="scientific">Candolleomyces aberdarensis</name>
    <dbReference type="NCBI Taxonomy" id="2316362"/>
    <lineage>
        <taxon>Eukaryota</taxon>
        <taxon>Fungi</taxon>
        <taxon>Dikarya</taxon>
        <taxon>Basidiomycota</taxon>
        <taxon>Agaricomycotina</taxon>
        <taxon>Agaricomycetes</taxon>
        <taxon>Agaricomycetidae</taxon>
        <taxon>Agaricales</taxon>
        <taxon>Agaricineae</taxon>
        <taxon>Psathyrellaceae</taxon>
        <taxon>Candolleomyces</taxon>
    </lineage>
</organism>
<dbReference type="STRING" id="2316362.A0A4Q2DKB7"/>
<comment type="caution">
    <text evidence="1">The sequence shown here is derived from an EMBL/GenBank/DDBJ whole genome shotgun (WGS) entry which is preliminary data.</text>
</comment>
<proteinExistence type="predicted"/>
<name>A0A4Q2DKB7_9AGAR</name>
<dbReference type="OrthoDB" id="10570131at2759"/>
<reference evidence="1 2" key="1">
    <citation type="submission" date="2019-01" db="EMBL/GenBank/DDBJ databases">
        <title>Draft genome sequence of Psathyrella aberdarensis IHI B618.</title>
        <authorList>
            <person name="Buettner E."/>
            <person name="Kellner H."/>
        </authorList>
    </citation>
    <scope>NUCLEOTIDE SEQUENCE [LARGE SCALE GENOMIC DNA]</scope>
    <source>
        <strain evidence="1 2">IHI B618</strain>
    </source>
</reference>
<accession>A0A4Q2DKB7</accession>
<sequence>MLVAKNVSLRDGTLSLLPCMGFGCPIFRRRQPEKSPIDLINSLPASGSTEYQITRDIGAVATQHGRGLAHRSGGMGRRRLQNHLNSDNRLRVLKIIGQTMHLEILEMCARLERTVVSALGLTLREPVKTPLAKDPAYLDLASLAYFKHSFSEPDKPKYSGVEDNNNMIHPTCFNIEGPHDPTVRLIHGQLSISGNLFRKQVFSYAIDLVLHLPKEQLGKVDQPVHARCQRAFKAAYRAAIRKANSVLVSPSWLRYCDAS</sequence>
<dbReference type="PROSITE" id="PS51257">
    <property type="entry name" value="PROKAR_LIPOPROTEIN"/>
    <property type="match status" value="1"/>
</dbReference>
<dbReference type="Proteomes" id="UP000290288">
    <property type="component" value="Unassembled WGS sequence"/>
</dbReference>
<dbReference type="EMBL" id="SDEE01000154">
    <property type="protein sequence ID" value="RXW20329.1"/>
    <property type="molecule type" value="Genomic_DNA"/>
</dbReference>
<protein>
    <submittedName>
        <fullName evidence="1">Uncharacterized protein</fullName>
    </submittedName>
</protein>